<dbReference type="AlphaFoldDB" id="A0A4Q9XXZ2"/>
<evidence type="ECO:0000256" key="4">
    <source>
        <dbReference type="ARBA" id="ARBA00023022"/>
    </source>
</evidence>
<comment type="similarity">
    <text evidence="1 6">Belongs to the type A lantibiotic family.</text>
</comment>
<evidence type="ECO:0000256" key="6">
    <source>
        <dbReference type="RuleBase" id="RU362078"/>
    </source>
</evidence>
<evidence type="ECO:0000256" key="2">
    <source>
        <dbReference type="ARBA" id="ARBA00022529"/>
    </source>
</evidence>
<name>A0A4Q9XXZ2_9LACO</name>
<dbReference type="Proteomes" id="UP000292648">
    <property type="component" value="Unassembled WGS sequence"/>
</dbReference>
<accession>A0A4Q9XXZ2</accession>
<keyword evidence="3 6" id="KW-0425">Lantibiotic</keyword>
<protein>
    <recommendedName>
        <fullName evidence="6">Lantibiotic</fullName>
    </recommendedName>
</protein>
<reference evidence="7 8" key="1">
    <citation type="submission" date="2019-01" db="EMBL/GenBank/DDBJ databases">
        <title>Draft genome sequence of Lactobacillus paraplantarum OSY-TC318, a Producer of the novel lantibiotic Paraplantaracin TC318.</title>
        <authorList>
            <person name="Hussein W.E."/>
            <person name="Huang E."/>
            <person name="Yousef A.E."/>
        </authorList>
    </citation>
    <scope>NUCLEOTIDE SEQUENCE [LARGE SCALE GENOMIC DNA]</scope>
    <source>
        <strain evidence="7 8">OSY-TC318</strain>
    </source>
</reference>
<evidence type="ECO:0000256" key="1">
    <source>
        <dbReference type="ARBA" id="ARBA00009379"/>
    </source>
</evidence>
<dbReference type="GO" id="GO:0042742">
    <property type="term" value="P:defense response to bacterium"/>
    <property type="evidence" value="ECO:0007669"/>
    <property type="project" value="UniProtKB-UniRule"/>
</dbReference>
<comment type="caution">
    <text evidence="7">The sequence shown here is derived from an EMBL/GenBank/DDBJ whole genome shotgun (WGS) entry which is preliminary data.</text>
</comment>
<dbReference type="GO" id="GO:0005576">
    <property type="term" value="C:extracellular region"/>
    <property type="evidence" value="ECO:0007669"/>
    <property type="project" value="InterPro"/>
</dbReference>
<dbReference type="NCBIfam" id="TIGR03731">
    <property type="entry name" value="lantibio_gallid"/>
    <property type="match status" value="1"/>
</dbReference>
<proteinExistence type="inferred from homology"/>
<sequence length="62" mass="6957">MLENNETNTQTLDLNDALFDLDVTENEVSVVKDEDDPDSRFKSWSLCTFGCGHTGSFNSFCC</sequence>
<dbReference type="GO" id="GO:0005102">
    <property type="term" value="F:signaling receptor binding"/>
    <property type="evidence" value="ECO:0007669"/>
    <property type="project" value="UniProtKB-KW"/>
</dbReference>
<evidence type="ECO:0000313" key="7">
    <source>
        <dbReference type="EMBL" id="TBX37564.1"/>
    </source>
</evidence>
<dbReference type="InterPro" id="IPR006079">
    <property type="entry name" value="Lantibiotic_typ-A_Bacillales"/>
</dbReference>
<keyword evidence="5 6" id="KW-0078">Bacteriocin</keyword>
<evidence type="ECO:0000256" key="5">
    <source>
        <dbReference type="ARBA" id="ARBA00023048"/>
    </source>
</evidence>
<comment type="PTM">
    <text evidence="6">Maturation of lantibiotics involves the enzymatic conversion of Thr, and Ser into dehydrated AA and the formation of thioether bonds with cysteine. This is followed by membrane translocation and cleavage of the modified precursor.</text>
</comment>
<keyword evidence="4 6" id="KW-0044">Antibiotic</keyword>
<evidence type="ECO:0000313" key="8">
    <source>
        <dbReference type="Proteomes" id="UP000292648"/>
    </source>
</evidence>
<comment type="function">
    <text evidence="6">Lanthionine-containing peptide antibiotic (lantibiotic) active on Gram-positive bacteria. The bactericidal activity of lantibiotics is based on depolarization of energized bacterial cytoplasmic membranes, initiated by the formation of aqueous transmembrane pores.</text>
</comment>
<organism evidence="7 8">
    <name type="scientific">Lactiplantibacillus paraplantarum</name>
    <dbReference type="NCBI Taxonomy" id="60520"/>
    <lineage>
        <taxon>Bacteria</taxon>
        <taxon>Bacillati</taxon>
        <taxon>Bacillota</taxon>
        <taxon>Bacilli</taxon>
        <taxon>Lactobacillales</taxon>
        <taxon>Lactobacillaceae</taxon>
        <taxon>Lactiplantibacillus</taxon>
    </lineage>
</organism>
<evidence type="ECO:0000256" key="3">
    <source>
        <dbReference type="ARBA" id="ARBA00022789"/>
    </source>
</evidence>
<keyword evidence="2 6" id="KW-0929">Antimicrobial</keyword>
<dbReference type="EMBL" id="SEHH01000147">
    <property type="protein sequence ID" value="TBX37564.1"/>
    <property type="molecule type" value="Genomic_DNA"/>
</dbReference>
<dbReference type="Pfam" id="PF02052">
    <property type="entry name" value="Gallidermin"/>
    <property type="match status" value="1"/>
</dbReference>
<gene>
    <name evidence="7" type="ORF">EUZ87_15680</name>
</gene>
<dbReference type="GO" id="GO:0031640">
    <property type="term" value="P:killing of cells of another organism"/>
    <property type="evidence" value="ECO:0007669"/>
    <property type="project" value="UniProtKB-UniRule"/>
</dbReference>